<dbReference type="Proteomes" id="UP001501624">
    <property type="component" value="Unassembled WGS sequence"/>
</dbReference>
<dbReference type="PANTHER" id="PTHR43244:SF1">
    <property type="entry name" value="5,10-METHYLENETETRAHYDROMETHANOPTERIN REDUCTASE"/>
    <property type="match status" value="1"/>
</dbReference>
<dbReference type="InterPro" id="IPR050564">
    <property type="entry name" value="F420-G6PD/mer"/>
</dbReference>
<dbReference type="PANTHER" id="PTHR43244">
    <property type="match status" value="1"/>
</dbReference>
<comment type="caution">
    <text evidence="3">The sequence shown here is derived from an EMBL/GenBank/DDBJ whole genome shotgun (WGS) entry which is preliminary data.</text>
</comment>
<organism evidence="3 4">
    <name type="scientific">Amycolatopsis tucumanensis</name>
    <dbReference type="NCBI Taxonomy" id="401106"/>
    <lineage>
        <taxon>Bacteria</taxon>
        <taxon>Bacillati</taxon>
        <taxon>Actinomycetota</taxon>
        <taxon>Actinomycetes</taxon>
        <taxon>Pseudonocardiales</taxon>
        <taxon>Pseudonocardiaceae</taxon>
        <taxon>Amycolatopsis</taxon>
    </lineage>
</organism>
<feature type="domain" description="Luciferase-like" evidence="2">
    <location>
        <begin position="17"/>
        <end position="234"/>
    </location>
</feature>
<evidence type="ECO:0000259" key="2">
    <source>
        <dbReference type="Pfam" id="PF00296"/>
    </source>
</evidence>
<name>A0ABP7HSI1_9PSEU</name>
<dbReference type="Gene3D" id="3.20.20.30">
    <property type="entry name" value="Luciferase-like domain"/>
    <property type="match status" value="1"/>
</dbReference>
<keyword evidence="1" id="KW-0560">Oxidoreductase</keyword>
<evidence type="ECO:0000256" key="1">
    <source>
        <dbReference type="ARBA" id="ARBA00023002"/>
    </source>
</evidence>
<proteinExistence type="predicted"/>
<dbReference type="RefSeq" id="WP_237335092.1">
    <property type="nucleotide sequence ID" value="NZ_BAABCM010000001.1"/>
</dbReference>
<evidence type="ECO:0000313" key="3">
    <source>
        <dbReference type="EMBL" id="GAA3800643.1"/>
    </source>
</evidence>
<evidence type="ECO:0000313" key="4">
    <source>
        <dbReference type="Proteomes" id="UP001501624"/>
    </source>
</evidence>
<dbReference type="InterPro" id="IPR011251">
    <property type="entry name" value="Luciferase-like_dom"/>
</dbReference>
<dbReference type="CDD" id="cd01097">
    <property type="entry name" value="Tetrahydromethanopterin_reductase"/>
    <property type="match status" value="1"/>
</dbReference>
<sequence length="334" mass="35545">MTKFDAVAAVSLRFGVSLTPALDIASVCARALAAEEGGLDLVGVQDHPYVPSYLDAFVVLDQILAATRTISVFPDVANLPLRPPAVLAKTTAALDIVSGGRLELALGAGGYWDAITRMGVPRRTPREANTALREAIVLIRALWADDVAPVELAGEHYSLAGVPAGPAPAHPIEIWTGAQGPKALALTGEIADGWAAPIAAYLPYERWGEANRLIDKAAVAAGRDPASVRRIAQVVGTITTAKGRPRLDEGTSPVRGTAGQWAEVLARLGSEQPFTSFVFWPEHETTDQITAFAGEVVPEVRRLLGEQNVSRDESDGKRADHVRLDRADRRMMGA</sequence>
<accession>A0ABP7HSI1</accession>
<reference evidence="4" key="1">
    <citation type="journal article" date="2019" name="Int. J. Syst. Evol. Microbiol.">
        <title>The Global Catalogue of Microorganisms (GCM) 10K type strain sequencing project: providing services to taxonomists for standard genome sequencing and annotation.</title>
        <authorList>
            <consortium name="The Broad Institute Genomics Platform"/>
            <consortium name="The Broad Institute Genome Sequencing Center for Infectious Disease"/>
            <person name="Wu L."/>
            <person name="Ma J."/>
        </authorList>
    </citation>
    <scope>NUCLEOTIDE SEQUENCE [LARGE SCALE GENOMIC DNA]</scope>
    <source>
        <strain evidence="4">JCM 17017</strain>
    </source>
</reference>
<keyword evidence="4" id="KW-1185">Reference proteome</keyword>
<protein>
    <recommendedName>
        <fullName evidence="2">Luciferase-like domain-containing protein</fullName>
    </recommendedName>
</protein>
<dbReference type="SUPFAM" id="SSF51679">
    <property type="entry name" value="Bacterial luciferase-like"/>
    <property type="match status" value="1"/>
</dbReference>
<gene>
    <name evidence="3" type="ORF">GCM10022380_17530</name>
</gene>
<dbReference type="EMBL" id="BAABCM010000001">
    <property type="protein sequence ID" value="GAA3800643.1"/>
    <property type="molecule type" value="Genomic_DNA"/>
</dbReference>
<dbReference type="InterPro" id="IPR036661">
    <property type="entry name" value="Luciferase-like_sf"/>
</dbReference>
<dbReference type="Pfam" id="PF00296">
    <property type="entry name" value="Bac_luciferase"/>
    <property type="match status" value="1"/>
</dbReference>